<organism evidence="1 2">
    <name type="scientific">Streptomyces mirabilis</name>
    <dbReference type="NCBI Taxonomy" id="68239"/>
    <lineage>
        <taxon>Bacteria</taxon>
        <taxon>Bacillati</taxon>
        <taxon>Actinomycetota</taxon>
        <taxon>Actinomycetes</taxon>
        <taxon>Kitasatosporales</taxon>
        <taxon>Streptomycetaceae</taxon>
        <taxon>Streptomyces</taxon>
    </lineage>
</organism>
<sequence length="151" mass="15446">MRRGVSLAVFSRIAITGTPLVLTSRTAECRAAVDPPAGAGVPVRLTGAAGIELRAVDPEETAAYLRRDAGGGTPSAERWRPVLSLLPTDTPVGRALCTPLMLFLARTIYTALPAEPGRPVGVQLTAEAPPASGHLGTGETAVVLAALTGGR</sequence>
<evidence type="ECO:0000313" key="1">
    <source>
        <dbReference type="EMBL" id="MDU9002018.1"/>
    </source>
</evidence>
<dbReference type="RefSeq" id="WP_266945623.1">
    <property type="nucleotide sequence ID" value="NZ_CP107955.1"/>
</dbReference>
<evidence type="ECO:0000313" key="2">
    <source>
        <dbReference type="Proteomes" id="UP001257627"/>
    </source>
</evidence>
<keyword evidence="2" id="KW-1185">Reference proteome</keyword>
<dbReference type="EMBL" id="JARAKF010000006">
    <property type="protein sequence ID" value="MDU9002018.1"/>
    <property type="molecule type" value="Genomic_DNA"/>
</dbReference>
<accession>A0ABU3V789</accession>
<proteinExistence type="predicted"/>
<protein>
    <submittedName>
        <fullName evidence="1">Uncharacterized protein</fullName>
    </submittedName>
</protein>
<name>A0ABU3V789_9ACTN</name>
<reference evidence="1 2" key="1">
    <citation type="submission" date="2023-02" db="EMBL/GenBank/DDBJ databases">
        <authorList>
            <person name="Maleckis M."/>
        </authorList>
    </citation>
    <scope>NUCLEOTIDE SEQUENCE [LARGE SCALE GENOMIC DNA]</scope>
    <source>
        <strain evidence="1 2">P8-A2</strain>
    </source>
</reference>
<dbReference type="Proteomes" id="UP001257627">
    <property type="component" value="Unassembled WGS sequence"/>
</dbReference>
<comment type="caution">
    <text evidence="1">The sequence shown here is derived from an EMBL/GenBank/DDBJ whole genome shotgun (WGS) entry which is preliminary data.</text>
</comment>
<gene>
    <name evidence="1" type="ORF">PU648_59600</name>
</gene>